<dbReference type="AlphaFoldDB" id="A0A0G4FGW9"/>
<dbReference type="PhylomeDB" id="A0A0G4FGW9"/>
<dbReference type="VEuPathDB" id="CryptoDB:Vbra_15385"/>
<accession>A0A0G4FGW9</accession>
<dbReference type="NCBIfam" id="TIGR00981">
    <property type="entry name" value="rpsL_bact"/>
    <property type="match status" value="1"/>
</dbReference>
<evidence type="ECO:0000256" key="4">
    <source>
        <dbReference type="ARBA" id="ARBA00043092"/>
    </source>
</evidence>
<dbReference type="InterPro" id="IPR006032">
    <property type="entry name" value="Ribosomal_uS12"/>
</dbReference>
<keyword evidence="2" id="KW-0689">Ribosomal protein</keyword>
<evidence type="ECO:0000256" key="2">
    <source>
        <dbReference type="ARBA" id="ARBA00022980"/>
    </source>
</evidence>
<evidence type="ECO:0000256" key="3">
    <source>
        <dbReference type="ARBA" id="ARBA00023274"/>
    </source>
</evidence>
<keyword evidence="7" id="KW-1185">Reference proteome</keyword>
<dbReference type="InterPro" id="IPR005679">
    <property type="entry name" value="Ribosomal_uS12_bac"/>
</dbReference>
<dbReference type="GO" id="GO:0006412">
    <property type="term" value="P:translation"/>
    <property type="evidence" value="ECO:0007669"/>
    <property type="project" value="InterPro"/>
</dbReference>
<dbReference type="OrthoDB" id="414309at2759"/>
<dbReference type="PRINTS" id="PR01034">
    <property type="entry name" value="RIBOSOMALS12"/>
</dbReference>
<sequence>MASCRSPATTLIPPSPSDSPISSDPSNWQRSLGGIRRFSTRNLHGRLFYKRRPKMVPKFLPRNWRVKWLEGAPNKKGVCVKVYVTTPKKPNSGLRKVARVKLSTGKTVTVHIPGIGHNLNVHSVVLVRGGRLQDVPGVNYKVVRGKYDCLPVKNRKSKRSKYGVKLPADRKQWRIDRLNKKWLTTAKDRERFNQFKWFNYRHPDGTRMLEPLKEGEEVPPVPWFNFKYREYLRKKEAGAKT</sequence>
<proteinExistence type="inferred from homology"/>
<protein>
    <recommendedName>
        <fullName evidence="4">Ribosomal protein S12, mitochondrial</fullName>
    </recommendedName>
</protein>
<comment type="similarity">
    <text evidence="1">Belongs to the universal ribosomal protein uS12 family.</text>
</comment>
<gene>
    <name evidence="6" type="ORF">Vbra_15385</name>
</gene>
<dbReference type="PANTHER" id="PTHR11652">
    <property type="entry name" value="30S RIBOSOMAL PROTEIN S12 FAMILY MEMBER"/>
    <property type="match status" value="1"/>
</dbReference>
<evidence type="ECO:0000256" key="5">
    <source>
        <dbReference type="SAM" id="MobiDB-lite"/>
    </source>
</evidence>
<name>A0A0G4FGW9_VITBC</name>
<keyword evidence="3" id="KW-0687">Ribonucleoprotein</keyword>
<dbReference type="InParanoid" id="A0A0G4FGW9"/>
<reference evidence="6 7" key="1">
    <citation type="submission" date="2014-11" db="EMBL/GenBank/DDBJ databases">
        <authorList>
            <person name="Zhu J."/>
            <person name="Qi W."/>
            <person name="Song R."/>
        </authorList>
    </citation>
    <scope>NUCLEOTIDE SEQUENCE [LARGE SCALE GENOMIC DNA]</scope>
</reference>
<dbReference type="STRING" id="1169540.A0A0G4FGW9"/>
<evidence type="ECO:0000313" key="7">
    <source>
        <dbReference type="Proteomes" id="UP000041254"/>
    </source>
</evidence>
<dbReference type="CDD" id="cd03368">
    <property type="entry name" value="Ribosomal_S12"/>
    <property type="match status" value="1"/>
</dbReference>
<evidence type="ECO:0000313" key="6">
    <source>
        <dbReference type="EMBL" id="CEM12650.1"/>
    </source>
</evidence>
<dbReference type="Proteomes" id="UP000041254">
    <property type="component" value="Unassembled WGS sequence"/>
</dbReference>
<dbReference type="GO" id="GO:0015935">
    <property type="term" value="C:small ribosomal subunit"/>
    <property type="evidence" value="ECO:0007669"/>
    <property type="project" value="InterPro"/>
</dbReference>
<dbReference type="SUPFAM" id="SSF50249">
    <property type="entry name" value="Nucleic acid-binding proteins"/>
    <property type="match status" value="1"/>
</dbReference>
<dbReference type="Pfam" id="PF00164">
    <property type="entry name" value="Ribosom_S12_S23"/>
    <property type="match status" value="1"/>
</dbReference>
<dbReference type="InterPro" id="IPR012340">
    <property type="entry name" value="NA-bd_OB-fold"/>
</dbReference>
<feature type="region of interest" description="Disordered" evidence="5">
    <location>
        <begin position="1"/>
        <end position="27"/>
    </location>
</feature>
<dbReference type="FunFam" id="2.40.50.140:FF:000192">
    <property type="entry name" value="Mitochondrial ribosomal protein S12"/>
    <property type="match status" value="1"/>
</dbReference>
<organism evidence="6 7">
    <name type="scientific">Vitrella brassicaformis (strain CCMP3155)</name>
    <dbReference type="NCBI Taxonomy" id="1169540"/>
    <lineage>
        <taxon>Eukaryota</taxon>
        <taxon>Sar</taxon>
        <taxon>Alveolata</taxon>
        <taxon>Colpodellida</taxon>
        <taxon>Vitrellaceae</taxon>
        <taxon>Vitrella</taxon>
    </lineage>
</organism>
<dbReference type="GO" id="GO:0003735">
    <property type="term" value="F:structural constituent of ribosome"/>
    <property type="evidence" value="ECO:0007669"/>
    <property type="project" value="InterPro"/>
</dbReference>
<dbReference type="FunCoup" id="A0A0G4FGW9">
    <property type="interactions" value="44"/>
</dbReference>
<dbReference type="EMBL" id="CDMY01000436">
    <property type="protein sequence ID" value="CEM12650.1"/>
    <property type="molecule type" value="Genomic_DNA"/>
</dbReference>
<evidence type="ECO:0000256" key="1">
    <source>
        <dbReference type="ARBA" id="ARBA00005657"/>
    </source>
</evidence>
<dbReference type="Gene3D" id="2.40.50.140">
    <property type="entry name" value="Nucleic acid-binding proteins"/>
    <property type="match status" value="1"/>
</dbReference>